<keyword evidence="2" id="KW-0614">Plasmid</keyword>
<dbReference type="AlphaFoldDB" id="A0A084EER6"/>
<name>A0A084EER6_SPHYA</name>
<proteinExistence type="predicted"/>
<sequence length="50" mass="5740">MDDHLKAAAAAAAMTDMELITVWNRIEDRDELTSQEMAIQDEMECREIDI</sequence>
<evidence type="ECO:0000313" key="4">
    <source>
        <dbReference type="Proteomes" id="UP000502611"/>
    </source>
</evidence>
<dbReference type="EMBL" id="CP053022">
    <property type="protein sequence ID" value="QJR05822.1"/>
    <property type="molecule type" value="Genomic_DNA"/>
</dbReference>
<dbReference type="Proteomes" id="UP000028534">
    <property type="component" value="Unassembled WGS sequence"/>
</dbReference>
<protein>
    <submittedName>
        <fullName evidence="1">Uncharacterized protein</fullName>
    </submittedName>
</protein>
<evidence type="ECO:0000313" key="1">
    <source>
        <dbReference type="EMBL" id="KEZ16458.1"/>
    </source>
</evidence>
<reference evidence="1 3" key="1">
    <citation type="submission" date="2014-03" db="EMBL/GenBank/DDBJ databases">
        <title>Genome sequence of Sphingobium yanoikuyae B1.</title>
        <authorList>
            <person name="Gan H.M."/>
            <person name="Gan H.Y."/>
            <person name="Savka M.A."/>
        </authorList>
    </citation>
    <scope>NUCLEOTIDE SEQUENCE [LARGE SCALE GENOMIC DNA]</scope>
    <source>
        <strain evidence="1 3">B1</strain>
    </source>
</reference>
<dbReference type="RefSeq" id="WP_169863489.1">
    <property type="nucleotide sequence ID" value="NZ_CP053022.1"/>
</dbReference>
<dbReference type="EMBL" id="JGVR01000033">
    <property type="protein sequence ID" value="KEZ16458.1"/>
    <property type="molecule type" value="Genomic_DNA"/>
</dbReference>
<geneLocation type="plasmid" evidence="2">
    <name>p-A-Sy</name>
</geneLocation>
<accession>A0A084EER6</accession>
<dbReference type="PATRIC" id="fig|13690.10.peg.4265"/>
<geneLocation type="plasmid" evidence="4">
    <name>p-a-sy</name>
</geneLocation>
<reference evidence="2 4" key="2">
    <citation type="submission" date="2020-04" db="EMBL/GenBank/DDBJ databases">
        <title>The Whole Genome Analysis of High salt-tolerant Sphingobium yanoikuyae YC-XJ2 with Aryl organophosphorus flame retardants (aryl-OPFRs)-degrading capacity and characteristics of Related phosphotriesterase.</title>
        <authorList>
            <person name="Li X."/>
        </authorList>
    </citation>
    <scope>NUCLEOTIDE SEQUENCE [LARGE SCALE GENOMIC DNA]</scope>
    <source>
        <strain evidence="2 4">YC-XJ2</strain>
        <plasmid evidence="2">p-A-Sy</plasmid>
        <plasmid evidence="4">p-a-sy</plasmid>
    </source>
</reference>
<evidence type="ECO:0000313" key="2">
    <source>
        <dbReference type="EMBL" id="QJR05822.1"/>
    </source>
</evidence>
<organism evidence="1 3">
    <name type="scientific">Sphingobium yanoikuyae</name>
    <name type="common">Sphingomonas yanoikuyae</name>
    <dbReference type="NCBI Taxonomy" id="13690"/>
    <lineage>
        <taxon>Bacteria</taxon>
        <taxon>Pseudomonadati</taxon>
        <taxon>Pseudomonadota</taxon>
        <taxon>Alphaproteobacteria</taxon>
        <taxon>Sphingomonadales</taxon>
        <taxon>Sphingomonadaceae</taxon>
        <taxon>Sphingobium</taxon>
    </lineage>
</organism>
<dbReference type="Proteomes" id="UP000502611">
    <property type="component" value="Plasmid p-A-Sy"/>
</dbReference>
<gene>
    <name evidence="1" type="ORF">CP98_04148</name>
    <name evidence="2" type="ORF">HH800_26635</name>
</gene>
<evidence type="ECO:0000313" key="3">
    <source>
        <dbReference type="Proteomes" id="UP000028534"/>
    </source>
</evidence>